<dbReference type="InterPro" id="IPR000182">
    <property type="entry name" value="GNAT_dom"/>
</dbReference>
<dbReference type="EMBL" id="LNTC01000174">
    <property type="protein sequence ID" value="OQR40850.1"/>
    <property type="molecule type" value="Genomic_DNA"/>
</dbReference>
<dbReference type="SUPFAM" id="SSF55729">
    <property type="entry name" value="Acyl-CoA N-acyltransferases (Nat)"/>
    <property type="match status" value="1"/>
</dbReference>
<name>A0A1V9V9S3_9BACT</name>
<dbReference type="Proteomes" id="UP000192599">
    <property type="component" value="Unassembled WGS sequence"/>
</dbReference>
<accession>A0A1V9V9S3</accession>
<evidence type="ECO:0000313" key="2">
    <source>
        <dbReference type="EMBL" id="OQR40850.1"/>
    </source>
</evidence>
<dbReference type="GO" id="GO:0016747">
    <property type="term" value="F:acyltransferase activity, transferring groups other than amino-acyl groups"/>
    <property type="evidence" value="ECO:0007669"/>
    <property type="project" value="InterPro"/>
</dbReference>
<dbReference type="Gene3D" id="3.40.630.30">
    <property type="match status" value="1"/>
</dbReference>
<organism evidence="2 3">
    <name type="scientific">Aliarcobacter cryaerophilus</name>
    <dbReference type="NCBI Taxonomy" id="28198"/>
    <lineage>
        <taxon>Bacteria</taxon>
        <taxon>Pseudomonadati</taxon>
        <taxon>Campylobacterota</taxon>
        <taxon>Epsilonproteobacteria</taxon>
        <taxon>Campylobacterales</taxon>
        <taxon>Arcobacteraceae</taxon>
        <taxon>Aliarcobacter</taxon>
    </lineage>
</organism>
<reference evidence="2 3" key="1">
    <citation type="submission" date="2017-04" db="EMBL/GenBank/DDBJ databases">
        <title>Accumulation and expression of multiple antibiotic resistance genes in Arcobacter cryaerophilus that thrives in sewage.</title>
        <authorList>
            <person name="Millar J.A."/>
            <person name="Raghavan R."/>
        </authorList>
    </citation>
    <scope>NUCLEOTIDE SEQUENCE [LARGE SCALE GENOMIC DNA]</scope>
    <source>
        <strain evidence="2 3">AZT-1</strain>
    </source>
</reference>
<sequence length="80" mass="9364">KLYFLVKKEDDFIGVIDFTQLVNKESVHMGIYSNPNINGNGKILLNKIIDYSFNNLKVKRVFSEVFAENDKAYNLYEVRK</sequence>
<comment type="caution">
    <text evidence="2">The sequence shown here is derived from an EMBL/GenBank/DDBJ whole genome shotgun (WGS) entry which is preliminary data.</text>
</comment>
<dbReference type="AlphaFoldDB" id="A0A1V9V9S3"/>
<dbReference type="InterPro" id="IPR016181">
    <property type="entry name" value="Acyl_CoA_acyltransferase"/>
</dbReference>
<protein>
    <recommendedName>
        <fullName evidence="1">N-acetyltransferase domain-containing protein</fullName>
    </recommendedName>
</protein>
<gene>
    <name evidence="2" type="ORF">AS859_09215</name>
</gene>
<dbReference type="Pfam" id="PF00583">
    <property type="entry name" value="Acetyltransf_1"/>
    <property type="match status" value="1"/>
</dbReference>
<feature type="non-terminal residue" evidence="2">
    <location>
        <position position="1"/>
    </location>
</feature>
<feature type="domain" description="N-acetyltransferase" evidence="1">
    <location>
        <begin position="3"/>
        <end position="77"/>
    </location>
</feature>
<evidence type="ECO:0000259" key="1">
    <source>
        <dbReference type="Pfam" id="PF00583"/>
    </source>
</evidence>
<proteinExistence type="predicted"/>
<evidence type="ECO:0000313" key="3">
    <source>
        <dbReference type="Proteomes" id="UP000192599"/>
    </source>
</evidence>